<dbReference type="Proteomes" id="UP000526786">
    <property type="component" value="Unassembled WGS sequence"/>
</dbReference>
<accession>A0AC60W1T4</accession>
<name>A0AC60W1T4_9ARCH</name>
<feature type="non-terminal residue" evidence="1">
    <location>
        <position position="1"/>
    </location>
</feature>
<organism evidence="1 2">
    <name type="scientific">Candidatus Nitrosomaritimum aestuariumsis</name>
    <dbReference type="NCBI Taxonomy" id="3342354"/>
    <lineage>
        <taxon>Archaea</taxon>
        <taxon>Nitrososphaerota</taxon>
        <taxon>Nitrososphaeria</taxon>
        <taxon>Nitrosopumilales</taxon>
        <taxon>Nitrosopumilaceae</taxon>
        <taxon>Candidatus Nitrosomaritimum</taxon>
    </lineage>
</organism>
<reference evidence="1 2" key="1">
    <citation type="journal article" date="2020" name="Appl. Environ. Microbiol.">
        <title>Genomic Characteristics of a Novel Species of Ammonia-Oxidizing Archaea from the Jiulong River Estuary.</title>
        <authorList>
            <person name="Zou D."/>
            <person name="Wan R."/>
            <person name="Han L."/>
            <person name="Xu M.N."/>
            <person name="Liu Y."/>
            <person name="Liu H."/>
            <person name="Kao S.J."/>
            <person name="Li M."/>
        </authorList>
    </citation>
    <scope>NUCLEOTIDE SEQUENCE [LARGE SCALE GENOMIC DNA]</scope>
    <source>
        <strain evidence="1">W2bin3</strain>
    </source>
</reference>
<dbReference type="EMBL" id="JACENC010000096">
    <property type="protein sequence ID" value="MBA4453774.1"/>
    <property type="molecule type" value="Genomic_DNA"/>
</dbReference>
<comment type="caution">
    <text evidence="1">The sequence shown here is derived from an EMBL/GenBank/DDBJ whole genome shotgun (WGS) entry which is preliminary data.</text>
</comment>
<protein>
    <submittedName>
        <fullName evidence="1">Uncharacterized protein</fullName>
    </submittedName>
</protein>
<evidence type="ECO:0000313" key="1">
    <source>
        <dbReference type="EMBL" id="MBA4453774.1"/>
    </source>
</evidence>
<proteinExistence type="predicted"/>
<evidence type="ECO:0000313" key="2">
    <source>
        <dbReference type="Proteomes" id="UP000526786"/>
    </source>
</evidence>
<sequence length="119" mass="13512">DHNGKYNQDVRARIGGLKSGGLSFTPDALLLAGRMLMKNPADLKHLFIFTDDFPTGLWNHDKKLYLAIKEVERMGIEVIGIGLSSNIQKYFTDSAYGVDIRDLVNKFVRIYRMKSSKFV</sequence>
<gene>
    <name evidence="1" type="ORF">H2B05_02360</name>
</gene>